<dbReference type="EMBL" id="CATQJL010000223">
    <property type="protein sequence ID" value="CAJ0599545.1"/>
    <property type="molecule type" value="Genomic_DNA"/>
</dbReference>
<sequence length="132" mass="15238">MKVFPQGYGETFVYELYKVQNAFEPYNLYRLCSAAVEYALTNRFSSLTPHKTCYKSGSLNAYYPWKTLLNSYSKEAISKLKPSAQEECLSACDRRDLMLCIEECNTPSAFKKFPTTADCEKWCHNENSRAIH</sequence>
<keyword evidence="2" id="KW-1185">Reference proteome</keyword>
<evidence type="ECO:0000313" key="2">
    <source>
        <dbReference type="Proteomes" id="UP001176961"/>
    </source>
</evidence>
<gene>
    <name evidence="1" type="ORF">CYNAS_LOCUS11528</name>
</gene>
<protein>
    <submittedName>
        <fullName evidence="1">Uncharacterized protein</fullName>
    </submittedName>
</protein>
<name>A0AA36GWB3_CYLNA</name>
<comment type="caution">
    <text evidence="1">The sequence shown here is derived from an EMBL/GenBank/DDBJ whole genome shotgun (WGS) entry which is preliminary data.</text>
</comment>
<proteinExistence type="predicted"/>
<reference evidence="1" key="1">
    <citation type="submission" date="2023-07" db="EMBL/GenBank/DDBJ databases">
        <authorList>
            <consortium name="CYATHOMIX"/>
        </authorList>
    </citation>
    <scope>NUCLEOTIDE SEQUENCE</scope>
    <source>
        <strain evidence="1">N/A</strain>
    </source>
</reference>
<accession>A0AA36GWB3</accession>
<evidence type="ECO:0000313" key="1">
    <source>
        <dbReference type="EMBL" id="CAJ0599545.1"/>
    </source>
</evidence>
<dbReference type="Proteomes" id="UP001176961">
    <property type="component" value="Unassembled WGS sequence"/>
</dbReference>
<organism evidence="1 2">
    <name type="scientific">Cylicocyclus nassatus</name>
    <name type="common">Nematode worm</name>
    <dbReference type="NCBI Taxonomy" id="53992"/>
    <lineage>
        <taxon>Eukaryota</taxon>
        <taxon>Metazoa</taxon>
        <taxon>Ecdysozoa</taxon>
        <taxon>Nematoda</taxon>
        <taxon>Chromadorea</taxon>
        <taxon>Rhabditida</taxon>
        <taxon>Rhabditina</taxon>
        <taxon>Rhabditomorpha</taxon>
        <taxon>Strongyloidea</taxon>
        <taxon>Strongylidae</taxon>
        <taxon>Cylicocyclus</taxon>
    </lineage>
</organism>
<dbReference type="AlphaFoldDB" id="A0AA36GWB3"/>